<dbReference type="PANTHER" id="PTHR15897">
    <property type="entry name" value="ANKYRIN REPEAT AND MYND DOMAIN PROTEIN 1"/>
    <property type="match status" value="1"/>
</dbReference>
<feature type="repeat" description="ANK" evidence="4">
    <location>
        <begin position="755"/>
        <end position="790"/>
    </location>
</feature>
<comment type="caution">
    <text evidence="7">The sequence shown here is derived from an EMBL/GenBank/DDBJ whole genome shotgun (WGS) entry which is preliminary data.</text>
</comment>
<protein>
    <recommendedName>
        <fullName evidence="6">MYND-type domain-containing protein</fullName>
    </recommendedName>
</protein>
<accession>A0ABR4QAY3</accession>
<dbReference type="PROSITE" id="PS50297">
    <property type="entry name" value="ANK_REP_REGION"/>
    <property type="match status" value="3"/>
</dbReference>
<sequence length="1120" mass="124221">MRHASCMVSSISLHHSTNPRRLHNRCLQRPIETDRSVDATQMKPIGMCRKSVATCKQQLAAMQQRMNGRFFSQRTQLAKCESTWDYSSRRWHRLSWTYYTASGRSSSKPSTLSFIVFAVSRRIDGTSKLASLSVTSSTSNSLCGHWLRVSEMAVPTPAELCDYRFGRCGGVQRSPFLKSELGCYKAKNEIDNSDELERAKETMPKTVCDAVDHSDRGVHVDELRERRLHGFCVLKTASHGFIGTYWRGLRHGFGISLHSGDNLFMGFYEGDKCSGLGIYLRQSNEIDIGLWKANSLIKASTSAISCIRFFESPLFTRYYSEVGKLAKEELIGIAEVGALPLPAVGRESFDACIADAAKEVDELPCFQSNRKKDTEGNQEFETEPDVPFSRKTTTSTLCLLSCAKVLSRTPFSVAYLAKICKNEVKSKGPITGAVESLYRAAEDNDLHSVRETLTNTLDFSCRLLINQQHSLRLDVNVRDCHGITPLHVASANQSVEVVDFLLSYGADANALTLDGMSPITICVLSYLEKRSTRRKKASHLVELGVGLGSSNVWSRAELVWLLGCDGSDPSAPQNDHEARTIHSSDDEDYIETNVPELPETVPSTGERVEYGTKPPRFDKYMSCNQYLEALTREAVERPTPGGAATCKSKRPCAASTLTQATQVTQTHLRGMQRSIRFRARLKTTLLLLQYGADPNIVAQPLPPLIAAARAGDVELSRLLLHFGADPNIRVARQLAMTAKCEFTDNRGNAYEPSTGGLTALHFAVVLPGETGVELTQTLLQGGANATLRASPDASFLVDIESDKAKWPISTCDSGRTALHLACARTYDRQHSLKIVQLLMDHGADPNLLCNGQCALSLALTCSNDEIVSLLLTYPQTKAGMGLTHGLGSPLCLLLHPVFEHLRSFDSRLALLAKLLAHCSSGLLYHRVIMPHEMVEGNIVDYIHHAYAQVETQLLGDPAKRQILHNRHQILTCLATELRKAAFASEMWQRCQGLKRTSSAMQIEELQFCFHCGRSVRVNLSPCRGCGLVLFCSNSCRRGAWLQWHARQCAITLARRKAEKVATEARKGLEKHGSQLPVPSTRNGHPAHCYGFYKDRIYMTKEVIERLLEEDFSSPGNYSFL</sequence>
<evidence type="ECO:0000256" key="5">
    <source>
        <dbReference type="PROSITE-ProRule" id="PRU00134"/>
    </source>
</evidence>
<dbReference type="Pfam" id="PF01753">
    <property type="entry name" value="zf-MYND"/>
    <property type="match status" value="1"/>
</dbReference>
<keyword evidence="2 5" id="KW-0863">Zinc-finger</keyword>
<feature type="repeat" description="ANK" evidence="4">
    <location>
        <begin position="481"/>
        <end position="513"/>
    </location>
</feature>
<dbReference type="EMBL" id="JAKROA010000005">
    <property type="protein sequence ID" value="KAL5106774.1"/>
    <property type="molecule type" value="Genomic_DNA"/>
</dbReference>
<dbReference type="PRINTS" id="PR01415">
    <property type="entry name" value="ANKYRIN"/>
</dbReference>
<evidence type="ECO:0000259" key="6">
    <source>
        <dbReference type="PROSITE" id="PS50865"/>
    </source>
</evidence>
<dbReference type="SUPFAM" id="SSF48403">
    <property type="entry name" value="Ankyrin repeat"/>
    <property type="match status" value="2"/>
</dbReference>
<reference evidence="7 8" key="1">
    <citation type="journal article" date="2022" name="Front. Cell. Infect. Microbiol.">
        <title>The Genomes of Two Strains of Taenia crassiceps the Animal Model for the Study of Human Cysticercosis.</title>
        <authorList>
            <person name="Bobes R.J."/>
            <person name="Estrada K."/>
            <person name="Rios-Valencia D.G."/>
            <person name="Calderon-Gallegos A."/>
            <person name="de la Torre P."/>
            <person name="Carrero J.C."/>
            <person name="Sanchez-Flores A."/>
            <person name="Laclette J.P."/>
        </authorList>
    </citation>
    <scope>NUCLEOTIDE SEQUENCE [LARGE SCALE GENOMIC DNA]</scope>
    <source>
        <strain evidence="7">WFUcys</strain>
    </source>
</reference>
<feature type="domain" description="MYND-type" evidence="6">
    <location>
        <begin position="1008"/>
        <end position="1048"/>
    </location>
</feature>
<name>A0ABR4QAY3_9CEST</name>
<keyword evidence="1" id="KW-0479">Metal-binding</keyword>
<feature type="repeat" description="ANK" evidence="4">
    <location>
        <begin position="813"/>
        <end position="850"/>
    </location>
</feature>
<dbReference type="InterPro" id="IPR002893">
    <property type="entry name" value="Znf_MYND"/>
</dbReference>
<keyword evidence="8" id="KW-1185">Reference proteome</keyword>
<dbReference type="Gene3D" id="6.10.140.2220">
    <property type="match status" value="1"/>
</dbReference>
<gene>
    <name evidence="7" type="ORF">TcWFU_004220</name>
</gene>
<dbReference type="SUPFAM" id="SSF82185">
    <property type="entry name" value="Histone H3 K4-specific methyltransferase SET7/9 N-terminal domain"/>
    <property type="match status" value="1"/>
</dbReference>
<dbReference type="InterPro" id="IPR036770">
    <property type="entry name" value="Ankyrin_rpt-contain_sf"/>
</dbReference>
<evidence type="ECO:0000313" key="8">
    <source>
        <dbReference type="Proteomes" id="UP001651158"/>
    </source>
</evidence>
<dbReference type="Pfam" id="PF00023">
    <property type="entry name" value="Ank"/>
    <property type="match status" value="1"/>
</dbReference>
<dbReference type="Gene3D" id="1.25.40.20">
    <property type="entry name" value="Ankyrin repeat-containing domain"/>
    <property type="match status" value="3"/>
</dbReference>
<evidence type="ECO:0000256" key="2">
    <source>
        <dbReference type="ARBA" id="ARBA00022771"/>
    </source>
</evidence>
<keyword evidence="4" id="KW-0040">ANK repeat</keyword>
<evidence type="ECO:0000256" key="1">
    <source>
        <dbReference type="ARBA" id="ARBA00022723"/>
    </source>
</evidence>
<evidence type="ECO:0000313" key="7">
    <source>
        <dbReference type="EMBL" id="KAL5106774.1"/>
    </source>
</evidence>
<dbReference type="PROSITE" id="PS01360">
    <property type="entry name" value="ZF_MYND_1"/>
    <property type="match status" value="1"/>
</dbReference>
<dbReference type="PANTHER" id="PTHR15897:SF2">
    <property type="entry name" value="ANKYRIN REPEAT AND MYND DOMAIN-CONTAINING PROTEIN 1"/>
    <property type="match status" value="1"/>
</dbReference>
<dbReference type="Proteomes" id="UP001651158">
    <property type="component" value="Unassembled WGS sequence"/>
</dbReference>
<organism evidence="7 8">
    <name type="scientific">Taenia crassiceps</name>
    <dbReference type="NCBI Taxonomy" id="6207"/>
    <lineage>
        <taxon>Eukaryota</taxon>
        <taxon>Metazoa</taxon>
        <taxon>Spiralia</taxon>
        <taxon>Lophotrochozoa</taxon>
        <taxon>Platyhelminthes</taxon>
        <taxon>Cestoda</taxon>
        <taxon>Eucestoda</taxon>
        <taxon>Cyclophyllidea</taxon>
        <taxon>Taeniidae</taxon>
        <taxon>Taenia</taxon>
    </lineage>
</organism>
<dbReference type="PROSITE" id="PS50865">
    <property type="entry name" value="ZF_MYND_2"/>
    <property type="match status" value="1"/>
</dbReference>
<dbReference type="InterPro" id="IPR053064">
    <property type="entry name" value="Ankyrin-MYND_domain-protein"/>
</dbReference>
<dbReference type="InterPro" id="IPR002110">
    <property type="entry name" value="Ankyrin_rpt"/>
</dbReference>
<dbReference type="Pfam" id="PF12796">
    <property type="entry name" value="Ank_2"/>
    <property type="match status" value="2"/>
</dbReference>
<evidence type="ECO:0000256" key="3">
    <source>
        <dbReference type="ARBA" id="ARBA00022833"/>
    </source>
</evidence>
<feature type="repeat" description="ANK" evidence="4">
    <location>
        <begin position="699"/>
        <end position="731"/>
    </location>
</feature>
<dbReference type="SMART" id="SM00248">
    <property type="entry name" value="ANK"/>
    <property type="match status" value="4"/>
</dbReference>
<dbReference type="SUPFAM" id="SSF144232">
    <property type="entry name" value="HIT/MYND zinc finger-like"/>
    <property type="match status" value="1"/>
</dbReference>
<keyword evidence="3" id="KW-0862">Zinc</keyword>
<dbReference type="PROSITE" id="PS50088">
    <property type="entry name" value="ANK_REPEAT"/>
    <property type="match status" value="4"/>
</dbReference>
<proteinExistence type="predicted"/>
<evidence type="ECO:0000256" key="4">
    <source>
        <dbReference type="PROSITE-ProRule" id="PRU00023"/>
    </source>
</evidence>